<protein>
    <submittedName>
        <fullName evidence="2">Uncharacterized protein</fullName>
    </submittedName>
</protein>
<dbReference type="AlphaFoldDB" id="A0A1Q9C9Q2"/>
<dbReference type="OrthoDB" id="411082at2759"/>
<organism evidence="2 3">
    <name type="scientific">Symbiodinium microadriaticum</name>
    <name type="common">Dinoflagellate</name>
    <name type="synonym">Zooxanthella microadriatica</name>
    <dbReference type="NCBI Taxonomy" id="2951"/>
    <lineage>
        <taxon>Eukaryota</taxon>
        <taxon>Sar</taxon>
        <taxon>Alveolata</taxon>
        <taxon>Dinophyceae</taxon>
        <taxon>Suessiales</taxon>
        <taxon>Symbiodiniaceae</taxon>
        <taxon>Symbiodinium</taxon>
    </lineage>
</organism>
<sequence length="548" mass="62465">MRCLAALACALAACAVALPEHEFSGPQSTKKDEDQLSCMQLGRSQHAESYRQGASSNASQEEEKGQWVFCASQWQDCTCRGDVRWGGGGSWKVKPLQPEEGSQTLKCSFVSLGDPFPGRAKHCECFMSPRSPDWKATNPMLLSTEVSEASGAKVVANCSIFQEARHSRTAWDTAQWQAVEAFCSPLWADQHGHFQAGPRALSIEKMQSLMEARVDPRFVDAYHKYSGEDGWIPRAFVNYFAATPQGNTAKETIELIRSIHLFSDYPVVAVNFGMSIPDGLDPQEFPRLVLLHARPLDAADRSFNFNKFRGFLLSRVKIGVGLDSDQYVAPMVDNLFNMTEREINEGYPFPIMPVHFLDWNPQMSKARWWQRICPPKQPCTFQTMRWGHAHPTWTFHALPFLGRWLRKNFRDETLPAVEGEVPELHVKDIPEDEDLLNIGLWEERATKQWCKWDLPDPVEFEAFFRWRPGGPVKTGDITDDKRFYKHGAVKLFYTAHHAVNPNVSAIHINRIHDQYLQGKWPNSGIVFNKRLWTAQQLHQEHPDMGCLF</sequence>
<proteinExistence type="predicted"/>
<reference evidence="2 3" key="1">
    <citation type="submission" date="2016-02" db="EMBL/GenBank/DDBJ databases">
        <title>Genome analysis of coral dinoflagellate symbionts highlights evolutionary adaptations to a symbiotic lifestyle.</title>
        <authorList>
            <person name="Aranda M."/>
            <person name="Li Y."/>
            <person name="Liew Y.J."/>
            <person name="Baumgarten S."/>
            <person name="Simakov O."/>
            <person name="Wilson M."/>
            <person name="Piel J."/>
            <person name="Ashoor H."/>
            <person name="Bougouffa S."/>
            <person name="Bajic V.B."/>
            <person name="Ryu T."/>
            <person name="Ravasi T."/>
            <person name="Bayer T."/>
            <person name="Micklem G."/>
            <person name="Kim H."/>
            <person name="Bhak J."/>
            <person name="Lajeunesse T.C."/>
            <person name="Voolstra C.R."/>
        </authorList>
    </citation>
    <scope>NUCLEOTIDE SEQUENCE [LARGE SCALE GENOMIC DNA]</scope>
    <source>
        <strain evidence="2 3">CCMP2467</strain>
    </source>
</reference>
<feature type="signal peptide" evidence="1">
    <location>
        <begin position="1"/>
        <end position="17"/>
    </location>
</feature>
<feature type="chain" id="PRO_5012412542" evidence="1">
    <location>
        <begin position="18"/>
        <end position="548"/>
    </location>
</feature>
<keyword evidence="3" id="KW-1185">Reference proteome</keyword>
<comment type="caution">
    <text evidence="2">The sequence shown here is derived from an EMBL/GenBank/DDBJ whole genome shotgun (WGS) entry which is preliminary data.</text>
</comment>
<evidence type="ECO:0000256" key="1">
    <source>
        <dbReference type="SAM" id="SignalP"/>
    </source>
</evidence>
<dbReference type="Proteomes" id="UP000186817">
    <property type="component" value="Unassembled WGS sequence"/>
</dbReference>
<accession>A0A1Q9C9Q2</accession>
<dbReference type="OMA" id="IHINRIH"/>
<dbReference type="EMBL" id="LSRX01001458">
    <property type="protein sequence ID" value="OLP79672.1"/>
    <property type="molecule type" value="Genomic_DNA"/>
</dbReference>
<name>A0A1Q9C9Q2_SYMMI</name>
<evidence type="ECO:0000313" key="2">
    <source>
        <dbReference type="EMBL" id="OLP79672.1"/>
    </source>
</evidence>
<evidence type="ECO:0000313" key="3">
    <source>
        <dbReference type="Proteomes" id="UP000186817"/>
    </source>
</evidence>
<keyword evidence="1" id="KW-0732">Signal</keyword>
<gene>
    <name evidence="2" type="ORF">AK812_SmicGene40015</name>
</gene>